<keyword evidence="2" id="KW-0949">S-adenosyl-L-methionine</keyword>
<keyword evidence="4" id="KW-0408">Iron</keyword>
<dbReference type="SUPFAM" id="SSF102114">
    <property type="entry name" value="Radical SAM enzymes"/>
    <property type="match status" value="1"/>
</dbReference>
<evidence type="ECO:0000313" key="7">
    <source>
        <dbReference type="EMBL" id="KXA90028.1"/>
    </source>
</evidence>
<dbReference type="SFLD" id="SFLDS00029">
    <property type="entry name" value="Radical_SAM"/>
    <property type="match status" value="1"/>
</dbReference>
<dbReference type="InterPro" id="IPR007197">
    <property type="entry name" value="rSAM"/>
</dbReference>
<dbReference type="EMBL" id="LHXL01000015">
    <property type="protein sequence ID" value="KXA90028.1"/>
    <property type="molecule type" value="Genomic_DNA"/>
</dbReference>
<dbReference type="InterPro" id="IPR006638">
    <property type="entry name" value="Elp3/MiaA/NifB-like_rSAM"/>
</dbReference>
<dbReference type="AlphaFoldDB" id="A0A133U783"/>
<dbReference type="PROSITE" id="PS51918">
    <property type="entry name" value="RADICAL_SAM"/>
    <property type="match status" value="1"/>
</dbReference>
<comment type="caution">
    <text evidence="7">The sequence shown here is derived from an EMBL/GenBank/DDBJ whole genome shotgun (WGS) entry which is preliminary data.</text>
</comment>
<evidence type="ECO:0000256" key="2">
    <source>
        <dbReference type="ARBA" id="ARBA00022691"/>
    </source>
</evidence>
<accession>A0A133U783</accession>
<organism evidence="7 8">
    <name type="scientific">candidate division MSBL1 archaeon SCGC-AAA259D14</name>
    <dbReference type="NCBI Taxonomy" id="1698261"/>
    <lineage>
        <taxon>Archaea</taxon>
        <taxon>Methanobacteriati</taxon>
        <taxon>Methanobacteriota</taxon>
        <taxon>candidate division MSBL1</taxon>
    </lineage>
</organism>
<dbReference type="PANTHER" id="PTHR43409">
    <property type="entry name" value="ANAEROBIC MAGNESIUM-PROTOPORPHYRIN IX MONOMETHYL ESTER CYCLASE-RELATED"/>
    <property type="match status" value="1"/>
</dbReference>
<reference evidence="7 8" key="1">
    <citation type="journal article" date="2016" name="Sci. Rep.">
        <title>Metabolic traits of an uncultured archaeal lineage -MSBL1- from brine pools of the Red Sea.</title>
        <authorList>
            <person name="Mwirichia R."/>
            <person name="Alam I."/>
            <person name="Rashid M."/>
            <person name="Vinu M."/>
            <person name="Ba-Alawi W."/>
            <person name="Anthony Kamau A."/>
            <person name="Kamanda Ngugi D."/>
            <person name="Goker M."/>
            <person name="Klenk H.P."/>
            <person name="Bajic V."/>
            <person name="Stingl U."/>
        </authorList>
    </citation>
    <scope>NUCLEOTIDE SEQUENCE [LARGE SCALE GENOMIC DNA]</scope>
    <source>
        <strain evidence="7">SCGC-AAA259D14</strain>
    </source>
</reference>
<keyword evidence="8" id="KW-1185">Reference proteome</keyword>
<keyword evidence="5" id="KW-0411">Iron-sulfur</keyword>
<dbReference type="GO" id="GO:0051536">
    <property type="term" value="F:iron-sulfur cluster binding"/>
    <property type="evidence" value="ECO:0007669"/>
    <property type="project" value="UniProtKB-KW"/>
</dbReference>
<evidence type="ECO:0000313" key="8">
    <source>
        <dbReference type="Proteomes" id="UP000070589"/>
    </source>
</evidence>
<evidence type="ECO:0000256" key="1">
    <source>
        <dbReference type="ARBA" id="ARBA00001966"/>
    </source>
</evidence>
<dbReference type="GO" id="GO:0003824">
    <property type="term" value="F:catalytic activity"/>
    <property type="evidence" value="ECO:0007669"/>
    <property type="project" value="InterPro"/>
</dbReference>
<evidence type="ECO:0000256" key="5">
    <source>
        <dbReference type="ARBA" id="ARBA00023014"/>
    </source>
</evidence>
<dbReference type="Proteomes" id="UP000070589">
    <property type="component" value="Unassembled WGS sequence"/>
</dbReference>
<feature type="domain" description="Radical SAM core" evidence="6">
    <location>
        <begin position="23"/>
        <end position="281"/>
    </location>
</feature>
<dbReference type="SFLD" id="SFLDG01095">
    <property type="entry name" value="Uncharacterised_Radical_SAM_Su"/>
    <property type="match status" value="1"/>
</dbReference>
<evidence type="ECO:0000256" key="3">
    <source>
        <dbReference type="ARBA" id="ARBA00022723"/>
    </source>
</evidence>
<dbReference type="InterPro" id="IPR058240">
    <property type="entry name" value="rSAM_sf"/>
</dbReference>
<dbReference type="Gene3D" id="3.80.30.20">
    <property type="entry name" value="tm_1862 like domain"/>
    <property type="match status" value="1"/>
</dbReference>
<gene>
    <name evidence="7" type="ORF">AKJ62_01840</name>
</gene>
<dbReference type="CDD" id="cd01335">
    <property type="entry name" value="Radical_SAM"/>
    <property type="match status" value="1"/>
</dbReference>
<protein>
    <recommendedName>
        <fullName evidence="6">Radical SAM core domain-containing protein</fullName>
    </recommendedName>
</protein>
<dbReference type="Pfam" id="PF04055">
    <property type="entry name" value="Radical_SAM"/>
    <property type="match status" value="1"/>
</dbReference>
<comment type="cofactor">
    <cofactor evidence="1">
        <name>[4Fe-4S] cluster</name>
        <dbReference type="ChEBI" id="CHEBI:49883"/>
    </cofactor>
</comment>
<keyword evidence="3" id="KW-0479">Metal-binding</keyword>
<dbReference type="PANTHER" id="PTHR43409:SF4">
    <property type="entry name" value="RADICAL SAM SUPERFAMILY PROTEIN"/>
    <property type="match status" value="1"/>
</dbReference>
<sequence length="342" mass="39312">MSSENINDEKYSFDIGPIRPPSEGGVSSLLIRPTRNCPWNKCAFCSLYKGEKFQIRKVEEIKGDIDAVKRIEELIKEGSDEVNKVPRRCLTMVFAWVRSGKRTVFLQDSNTPIMRTSQLVEVIEYLRETFPAIERVTSYARSKTIARKSLEDLSELKEAGLGRLHLGLESGDDDILKMVNKGVTAEEHIEAGQKALEAGFELSEYVMPDLGGRELFEEHALNTANVLNKINPDYIRMRPLSVRKGTKLYEKWEKKDFQLSSPHERLREIKIMIKNLEVSAKLCFDHRLNGWRDKSGNRLFKVDYEGYELPEEKDLLLSLVEEGLRVDESHHLDVRKLKTPSL</sequence>
<evidence type="ECO:0000259" key="6">
    <source>
        <dbReference type="PROSITE" id="PS51918"/>
    </source>
</evidence>
<dbReference type="SMART" id="SM00729">
    <property type="entry name" value="Elp3"/>
    <property type="match status" value="1"/>
</dbReference>
<dbReference type="GO" id="GO:0046872">
    <property type="term" value="F:metal ion binding"/>
    <property type="evidence" value="ECO:0007669"/>
    <property type="project" value="UniProtKB-KW"/>
</dbReference>
<dbReference type="InterPro" id="IPR051198">
    <property type="entry name" value="BchE-like"/>
</dbReference>
<proteinExistence type="predicted"/>
<name>A0A133U783_9EURY</name>
<evidence type="ECO:0000256" key="4">
    <source>
        <dbReference type="ARBA" id="ARBA00023004"/>
    </source>
</evidence>
<dbReference type="InterPro" id="IPR023404">
    <property type="entry name" value="rSAM_horseshoe"/>
</dbReference>